<proteinExistence type="inferred from homology"/>
<dbReference type="InterPro" id="IPR011051">
    <property type="entry name" value="RmlC_Cupin_sf"/>
</dbReference>
<organism evidence="5 6">
    <name type="scientific">Symbiodinium pilosum</name>
    <name type="common">Dinoflagellate</name>
    <dbReference type="NCBI Taxonomy" id="2952"/>
    <lineage>
        <taxon>Eukaryota</taxon>
        <taxon>Sar</taxon>
        <taxon>Alveolata</taxon>
        <taxon>Dinophyceae</taxon>
        <taxon>Suessiales</taxon>
        <taxon>Symbiodiniaceae</taxon>
        <taxon>Symbiodinium</taxon>
    </lineage>
</organism>
<dbReference type="InterPro" id="IPR008894">
    <property type="entry name" value="QdtA_cupin_dom"/>
</dbReference>
<name>A0A812IKS8_SYMPI</name>
<dbReference type="Pfam" id="PF01041">
    <property type="entry name" value="DegT_DnrJ_EryC1"/>
    <property type="match status" value="1"/>
</dbReference>
<dbReference type="Gene3D" id="2.60.120.10">
    <property type="entry name" value="Jelly Rolls"/>
    <property type="match status" value="1"/>
</dbReference>
<dbReference type="Proteomes" id="UP000649617">
    <property type="component" value="Unassembled WGS sequence"/>
</dbReference>
<dbReference type="SUPFAM" id="SSF53383">
    <property type="entry name" value="PLP-dependent transferases"/>
    <property type="match status" value="1"/>
</dbReference>
<evidence type="ECO:0000256" key="3">
    <source>
        <dbReference type="ARBA" id="ARBA00037999"/>
    </source>
</evidence>
<dbReference type="FunFam" id="3.40.640.10:FF:000089">
    <property type="entry name" value="Aminotransferase, DegT/DnrJ/EryC1/StrS family"/>
    <property type="match status" value="1"/>
</dbReference>
<reference evidence="5" key="1">
    <citation type="submission" date="2021-02" db="EMBL/GenBank/DDBJ databases">
        <authorList>
            <person name="Dougan E. K."/>
            <person name="Rhodes N."/>
            <person name="Thang M."/>
            <person name="Chan C."/>
        </authorList>
    </citation>
    <scope>NUCLEOTIDE SEQUENCE</scope>
</reference>
<dbReference type="GO" id="GO:0008483">
    <property type="term" value="F:transaminase activity"/>
    <property type="evidence" value="ECO:0007669"/>
    <property type="project" value="TreeGrafter"/>
</dbReference>
<evidence type="ECO:0000256" key="2">
    <source>
        <dbReference type="ARBA" id="ARBA00022898"/>
    </source>
</evidence>
<dbReference type="CDD" id="cd00616">
    <property type="entry name" value="AHBA_syn"/>
    <property type="match status" value="1"/>
</dbReference>
<dbReference type="GO" id="GO:0000271">
    <property type="term" value="P:polysaccharide biosynthetic process"/>
    <property type="evidence" value="ECO:0007669"/>
    <property type="project" value="TreeGrafter"/>
</dbReference>
<dbReference type="PANTHER" id="PTHR30244">
    <property type="entry name" value="TRANSAMINASE"/>
    <property type="match status" value="1"/>
</dbReference>
<dbReference type="InterPro" id="IPR001451">
    <property type="entry name" value="Hexapep"/>
</dbReference>
<dbReference type="GO" id="GO:0030170">
    <property type="term" value="F:pyridoxal phosphate binding"/>
    <property type="evidence" value="ECO:0007669"/>
    <property type="project" value="UniProtKB-ARBA"/>
</dbReference>
<accession>A0A812IKS8</accession>
<dbReference type="SUPFAM" id="SSF51182">
    <property type="entry name" value="RmlC-like cupins"/>
    <property type="match status" value="1"/>
</dbReference>
<comment type="caution">
    <text evidence="5">The sequence shown here is derived from an EMBL/GenBank/DDBJ whole genome shotgun (WGS) entry which is preliminary data.</text>
</comment>
<protein>
    <submittedName>
        <fullName evidence="5">DesV protein</fullName>
    </submittedName>
</protein>
<keyword evidence="1" id="KW-0808">Transferase</keyword>
<dbReference type="SUPFAM" id="SSF51161">
    <property type="entry name" value="Trimeric LpxA-like enzymes"/>
    <property type="match status" value="1"/>
</dbReference>
<dbReference type="InterPro" id="IPR015422">
    <property type="entry name" value="PyrdxlP-dep_Trfase_small"/>
</dbReference>
<dbReference type="OrthoDB" id="448958at2759"/>
<keyword evidence="2" id="KW-0663">Pyridoxal phosphate</keyword>
<dbReference type="Pfam" id="PF05523">
    <property type="entry name" value="FdtA"/>
    <property type="match status" value="1"/>
</dbReference>
<evidence type="ECO:0000313" key="5">
    <source>
        <dbReference type="EMBL" id="CAE7149086.1"/>
    </source>
</evidence>
<dbReference type="Gene3D" id="2.160.10.10">
    <property type="entry name" value="Hexapeptide repeat proteins"/>
    <property type="match status" value="1"/>
</dbReference>
<dbReference type="InterPro" id="IPR011004">
    <property type="entry name" value="Trimer_LpxA-like_sf"/>
</dbReference>
<dbReference type="EMBL" id="CAJNIZ010000001">
    <property type="protein sequence ID" value="CAE7149086.1"/>
    <property type="molecule type" value="Genomic_DNA"/>
</dbReference>
<dbReference type="InterPro" id="IPR015421">
    <property type="entry name" value="PyrdxlP-dep_Trfase_major"/>
</dbReference>
<dbReference type="InterPro" id="IPR015424">
    <property type="entry name" value="PyrdxlP-dep_Trfase"/>
</dbReference>
<dbReference type="PANTHER" id="PTHR30244:SF36">
    <property type="entry name" value="3-OXO-GLUCOSE-6-PHOSPHATE:GLUTAMATE AMINOTRANSFERASE"/>
    <property type="match status" value="1"/>
</dbReference>
<dbReference type="InterPro" id="IPR018357">
    <property type="entry name" value="Hexapep_transf_CS"/>
</dbReference>
<dbReference type="InterPro" id="IPR000653">
    <property type="entry name" value="DegT/StrS_aminotransferase"/>
</dbReference>
<evidence type="ECO:0000313" key="6">
    <source>
        <dbReference type="Proteomes" id="UP000649617"/>
    </source>
</evidence>
<dbReference type="CDD" id="cd20292">
    <property type="entry name" value="cupin_QdtA-like"/>
    <property type="match status" value="1"/>
</dbReference>
<comment type="similarity">
    <text evidence="3">Belongs to the DegT/DnrJ/EryC1 family.</text>
</comment>
<dbReference type="PROSITE" id="PS00101">
    <property type="entry name" value="HEXAPEP_TRANSFERASES"/>
    <property type="match status" value="1"/>
</dbReference>
<dbReference type="CDD" id="cd03358">
    <property type="entry name" value="LbH_WxcM_N_like"/>
    <property type="match status" value="1"/>
</dbReference>
<dbReference type="AlphaFoldDB" id="A0A812IKS8"/>
<feature type="domain" description="Sugar 3,4-ketoisomerase QdtA cupin" evidence="4">
    <location>
        <begin position="182"/>
        <end position="305"/>
    </location>
</feature>
<dbReference type="InterPro" id="IPR014710">
    <property type="entry name" value="RmlC-like_jellyroll"/>
</dbReference>
<dbReference type="Gene3D" id="3.40.640.10">
    <property type="entry name" value="Type I PLP-dependent aspartate aminotransferase-like (Major domain)"/>
    <property type="match status" value="1"/>
</dbReference>
<keyword evidence="6" id="KW-1185">Reference proteome</keyword>
<dbReference type="Gene3D" id="3.90.1150.10">
    <property type="entry name" value="Aspartate Aminotransferase, domain 1"/>
    <property type="match status" value="1"/>
</dbReference>
<sequence>MSTAGDIFVHELSDVLTDRVGVGTKFWQYVVVLPDAVIGVDCNVCSHCFIENDVVVGDRVTIKNGVQLWDGLRLGDDVFVGPNTTFTNDKFPRSLKHQNTPLTTVIESGASIGAGATILPGLKIGQNAMVGSGAVVTRSVPANAIVVGNPARIVGYVDASLERADTDSEPQPAQTGRSKVSGVELHPMHRVADIRGALTVGEFDRSIPFEAKRYFIVFDVPSVETRGEHAHRQCHQFLVCVRGSVSVVADDGKNREEFLLDRPDLGLHLSPMVWGIQYKYSADAVLLVFASEFYDAGDYIRDYNEELQAEIDEAIARLLASGWYILGPEVEAFETEYAAYCEASYCIGVGNGLDALHLALRAMDVGPGDEVIVPSNTYIATWLAVSQCGATPVPVEPFEATYNIDPGLIEAAITPATKVILPVHLYGQPADMDPILKIAHKHGLKVLEDAAQAHGARYKGKRLGAHGDAVAWSFYPSKNLGALGDGGAVTTDDPELAQRIRLLRNYGSSEKNVNKIQGYNSRLDPIQSAVLRVKLQYLDAWNARRSVIADQYLRGLTGTGLALPLVPDGIEPVWHLFVVRHPDRDELQNKLVNAGIGSQVHYPIPPYDQQAYSQLGVTADAFPLASRMASEVLSLPMGPQLDRDAVEKVIEEVLAVDE</sequence>
<evidence type="ECO:0000259" key="4">
    <source>
        <dbReference type="Pfam" id="PF05523"/>
    </source>
</evidence>
<dbReference type="Pfam" id="PF00132">
    <property type="entry name" value="Hexapep"/>
    <property type="match status" value="1"/>
</dbReference>
<evidence type="ECO:0000256" key="1">
    <source>
        <dbReference type="ARBA" id="ARBA00022679"/>
    </source>
</evidence>
<gene>
    <name evidence="5" type="primary">desV</name>
    <name evidence="5" type="ORF">SPIL2461_LOCUS81</name>
</gene>